<evidence type="ECO:0000313" key="9">
    <source>
        <dbReference type="EMBL" id="SCC07115.1"/>
    </source>
</evidence>
<dbReference type="NCBIfam" id="TIGR02937">
    <property type="entry name" value="sigma70-ECF"/>
    <property type="match status" value="1"/>
</dbReference>
<evidence type="ECO:0000256" key="4">
    <source>
        <dbReference type="ARBA" id="ARBA00023125"/>
    </source>
</evidence>
<dbReference type="InterPro" id="IPR013249">
    <property type="entry name" value="RNA_pol_sigma70_r4_t2"/>
</dbReference>
<dbReference type="GO" id="GO:0003677">
    <property type="term" value="F:DNA binding"/>
    <property type="evidence" value="ECO:0007669"/>
    <property type="project" value="UniProtKB-KW"/>
</dbReference>
<dbReference type="Pfam" id="PF08281">
    <property type="entry name" value="Sigma70_r4_2"/>
    <property type="match status" value="1"/>
</dbReference>
<gene>
    <name evidence="9" type="ORF">GA0116948_103133</name>
</gene>
<keyword evidence="2 6" id="KW-0805">Transcription regulation</keyword>
<feature type="domain" description="RNA polymerase sigma factor 70 region 4 type 2" evidence="8">
    <location>
        <begin position="126"/>
        <end position="171"/>
    </location>
</feature>
<dbReference type="PROSITE" id="PS01063">
    <property type="entry name" value="SIGMA70_ECF"/>
    <property type="match status" value="1"/>
</dbReference>
<evidence type="ECO:0000259" key="8">
    <source>
        <dbReference type="Pfam" id="PF08281"/>
    </source>
</evidence>
<evidence type="ECO:0000256" key="3">
    <source>
        <dbReference type="ARBA" id="ARBA00023082"/>
    </source>
</evidence>
<reference evidence="9 10" key="1">
    <citation type="submission" date="2016-08" db="EMBL/GenBank/DDBJ databases">
        <authorList>
            <person name="Seilhamer J.J."/>
        </authorList>
    </citation>
    <scope>NUCLEOTIDE SEQUENCE [LARGE SCALE GENOMIC DNA]</scope>
    <source>
        <strain evidence="9 10">A37T2</strain>
    </source>
</reference>
<comment type="similarity">
    <text evidence="1 6">Belongs to the sigma-70 factor family. ECF subfamily.</text>
</comment>
<protein>
    <recommendedName>
        <fullName evidence="6">RNA polymerase sigma factor</fullName>
    </recommendedName>
</protein>
<dbReference type="InterPro" id="IPR000838">
    <property type="entry name" value="RNA_pol_sigma70_ECF_CS"/>
</dbReference>
<dbReference type="InterPro" id="IPR036388">
    <property type="entry name" value="WH-like_DNA-bd_sf"/>
</dbReference>
<dbReference type="Gene3D" id="1.10.1740.10">
    <property type="match status" value="1"/>
</dbReference>
<evidence type="ECO:0000256" key="5">
    <source>
        <dbReference type="ARBA" id="ARBA00023163"/>
    </source>
</evidence>
<evidence type="ECO:0000259" key="7">
    <source>
        <dbReference type="Pfam" id="PF04542"/>
    </source>
</evidence>
<dbReference type="InterPro" id="IPR014284">
    <property type="entry name" value="RNA_pol_sigma-70_dom"/>
</dbReference>
<keyword evidence="3 6" id="KW-0731">Sigma factor</keyword>
<accession>A0A1C4BJS9</accession>
<dbReference type="PANTHER" id="PTHR43133">
    <property type="entry name" value="RNA POLYMERASE ECF-TYPE SIGMA FACTO"/>
    <property type="match status" value="1"/>
</dbReference>
<evidence type="ECO:0000256" key="2">
    <source>
        <dbReference type="ARBA" id="ARBA00023015"/>
    </source>
</evidence>
<dbReference type="GO" id="GO:0006352">
    <property type="term" value="P:DNA-templated transcription initiation"/>
    <property type="evidence" value="ECO:0007669"/>
    <property type="project" value="InterPro"/>
</dbReference>
<dbReference type="Pfam" id="PF04542">
    <property type="entry name" value="Sigma70_r2"/>
    <property type="match status" value="1"/>
</dbReference>
<evidence type="ECO:0000256" key="1">
    <source>
        <dbReference type="ARBA" id="ARBA00010641"/>
    </source>
</evidence>
<dbReference type="SUPFAM" id="SSF88659">
    <property type="entry name" value="Sigma3 and sigma4 domains of RNA polymerase sigma factors"/>
    <property type="match status" value="1"/>
</dbReference>
<organism evidence="9 10">
    <name type="scientific">Chitinophaga costaii</name>
    <dbReference type="NCBI Taxonomy" id="1335309"/>
    <lineage>
        <taxon>Bacteria</taxon>
        <taxon>Pseudomonadati</taxon>
        <taxon>Bacteroidota</taxon>
        <taxon>Chitinophagia</taxon>
        <taxon>Chitinophagales</taxon>
        <taxon>Chitinophagaceae</taxon>
        <taxon>Chitinophaga</taxon>
    </lineage>
</organism>
<sequence>MELQLENEPELLVRIAAGDEQAFAVIFQHYYHRLLPFISKYTDNEMEVEEIVQDTFIRVWVNRDKLPDIQYFRAWLFKVASREFLLFLRKKMANARLMTQAAKDIAHIVPVSTPQDDVQLLELKRLIHVAILEQPKQRRRIYQMSRDGGMKIAEIAAALAISPNTVKNSLTTTLKEVRAQIARNGYVISVAYLIILLGKK</sequence>
<keyword evidence="10" id="KW-1185">Reference proteome</keyword>
<dbReference type="InterPro" id="IPR007627">
    <property type="entry name" value="RNA_pol_sigma70_r2"/>
</dbReference>
<dbReference type="InterPro" id="IPR013324">
    <property type="entry name" value="RNA_pol_sigma_r3/r4-like"/>
</dbReference>
<dbReference type="EMBL" id="FMAR01000003">
    <property type="protein sequence ID" value="SCC07115.1"/>
    <property type="molecule type" value="Genomic_DNA"/>
</dbReference>
<dbReference type="InterPro" id="IPR013325">
    <property type="entry name" value="RNA_pol_sigma_r2"/>
</dbReference>
<dbReference type="PANTHER" id="PTHR43133:SF46">
    <property type="entry name" value="RNA POLYMERASE SIGMA-70 FACTOR ECF SUBFAMILY"/>
    <property type="match status" value="1"/>
</dbReference>
<keyword evidence="4 6" id="KW-0238">DNA-binding</keyword>
<keyword evidence="5 6" id="KW-0804">Transcription</keyword>
<dbReference type="STRING" id="1335309.GA0116948_103133"/>
<evidence type="ECO:0000256" key="6">
    <source>
        <dbReference type="RuleBase" id="RU000716"/>
    </source>
</evidence>
<dbReference type="Proteomes" id="UP000242818">
    <property type="component" value="Unassembled WGS sequence"/>
</dbReference>
<evidence type="ECO:0000313" key="10">
    <source>
        <dbReference type="Proteomes" id="UP000242818"/>
    </source>
</evidence>
<feature type="domain" description="RNA polymerase sigma-70 region 2" evidence="7">
    <location>
        <begin position="27"/>
        <end position="91"/>
    </location>
</feature>
<dbReference type="SUPFAM" id="SSF88946">
    <property type="entry name" value="Sigma2 domain of RNA polymerase sigma factors"/>
    <property type="match status" value="1"/>
</dbReference>
<proteinExistence type="inferred from homology"/>
<name>A0A1C4BJS9_9BACT</name>
<dbReference type="GO" id="GO:0016987">
    <property type="term" value="F:sigma factor activity"/>
    <property type="evidence" value="ECO:0007669"/>
    <property type="project" value="UniProtKB-KW"/>
</dbReference>
<dbReference type="AlphaFoldDB" id="A0A1C4BJS9"/>
<dbReference type="InterPro" id="IPR039425">
    <property type="entry name" value="RNA_pol_sigma-70-like"/>
</dbReference>
<dbReference type="Gene3D" id="1.10.10.10">
    <property type="entry name" value="Winged helix-like DNA-binding domain superfamily/Winged helix DNA-binding domain"/>
    <property type="match status" value="1"/>
</dbReference>